<name>A0ABU8FE68_9BACI</name>
<accession>A0ABU8FE68</accession>
<dbReference type="NCBIfam" id="NF006085">
    <property type="entry name" value="PRK08233.1"/>
    <property type="match status" value="1"/>
</dbReference>
<dbReference type="EMBL" id="JBAWSX010000002">
    <property type="protein sequence ID" value="MEI4800986.1"/>
    <property type="molecule type" value="Genomic_DNA"/>
</dbReference>
<keyword evidence="1" id="KW-0808">Transferase</keyword>
<sequence length="175" mass="19829">MGGKTTVISISAVSGGGKTTVTKELANRLNNAKTFHFDDYNLEGPSDICAWMEKGANYNEWNVSPIMIDIESLLNDAVVDYIILDYPFSYLNNQMKDVIDISFYIDTPLDIAMARRFIRNPLHTIDEVLFECEVYLQAGREAYLEMEKSVKPNADYVIDGEMTVEHIVEAIMNKL</sequence>
<dbReference type="InterPro" id="IPR027417">
    <property type="entry name" value="P-loop_NTPase"/>
</dbReference>
<organism evidence="1 2">
    <name type="scientific">Bacillus bruguierae</name>
    <dbReference type="NCBI Taxonomy" id="3127667"/>
    <lineage>
        <taxon>Bacteria</taxon>
        <taxon>Bacillati</taxon>
        <taxon>Bacillota</taxon>
        <taxon>Bacilli</taxon>
        <taxon>Bacillales</taxon>
        <taxon>Bacillaceae</taxon>
        <taxon>Bacillus</taxon>
    </lineage>
</organism>
<proteinExistence type="predicted"/>
<keyword evidence="1" id="KW-0418">Kinase</keyword>
<dbReference type="Gene3D" id="3.40.50.300">
    <property type="entry name" value="P-loop containing nucleotide triphosphate hydrolases"/>
    <property type="match status" value="2"/>
</dbReference>
<gene>
    <name evidence="1" type="ORF">WAZ07_06525</name>
</gene>
<evidence type="ECO:0000313" key="1">
    <source>
        <dbReference type="EMBL" id="MEI4800986.1"/>
    </source>
</evidence>
<reference evidence="1 2" key="1">
    <citation type="submission" date="2024-01" db="EMBL/GenBank/DDBJ databases">
        <title>Seven novel Bacillus-like species.</title>
        <authorList>
            <person name="Liu G."/>
        </authorList>
    </citation>
    <scope>NUCLEOTIDE SEQUENCE [LARGE SCALE GENOMIC DNA]</scope>
    <source>
        <strain evidence="1 2">FJAT-51639</strain>
    </source>
</reference>
<keyword evidence="2" id="KW-1185">Reference proteome</keyword>
<comment type="caution">
    <text evidence="1">The sequence shown here is derived from an EMBL/GenBank/DDBJ whole genome shotgun (WGS) entry which is preliminary data.</text>
</comment>
<protein>
    <submittedName>
        <fullName evidence="1">Uridine kinase</fullName>
    </submittedName>
</protein>
<evidence type="ECO:0000313" key="2">
    <source>
        <dbReference type="Proteomes" id="UP001372526"/>
    </source>
</evidence>
<dbReference type="SUPFAM" id="SSF52540">
    <property type="entry name" value="P-loop containing nucleoside triphosphate hydrolases"/>
    <property type="match status" value="1"/>
</dbReference>
<dbReference type="Proteomes" id="UP001372526">
    <property type="component" value="Unassembled WGS sequence"/>
</dbReference>
<dbReference type="GO" id="GO:0016301">
    <property type="term" value="F:kinase activity"/>
    <property type="evidence" value="ECO:0007669"/>
    <property type="project" value="UniProtKB-KW"/>
</dbReference>
<dbReference type="RefSeq" id="WP_336471775.1">
    <property type="nucleotide sequence ID" value="NZ_JBAWSX010000002.1"/>
</dbReference>